<accession>A0A0K6HA42</accession>
<keyword evidence="2" id="KW-1185">Reference proteome</keyword>
<evidence type="ECO:0000313" key="2">
    <source>
        <dbReference type="Proteomes" id="UP000182598"/>
    </source>
</evidence>
<reference evidence="2" key="1">
    <citation type="submission" date="2015-08" db="EMBL/GenBank/DDBJ databases">
        <authorList>
            <person name="Varghese N."/>
        </authorList>
    </citation>
    <scope>NUCLEOTIDE SEQUENCE [LARGE SCALE GENOMIC DNA]</scope>
    <source>
        <strain evidence="2">DSM 27808</strain>
    </source>
</reference>
<dbReference type="Proteomes" id="UP000182598">
    <property type="component" value="Unassembled WGS sequence"/>
</dbReference>
<dbReference type="OrthoDB" id="8455288at2"/>
<dbReference type="AlphaFoldDB" id="A0A0K6HA42"/>
<dbReference type="InterPro" id="IPR009061">
    <property type="entry name" value="DNA-bd_dom_put_sf"/>
</dbReference>
<gene>
    <name evidence="1" type="ORF">Ga0061064_1959</name>
</gene>
<sequence length="59" mass="6894">MPKILKQSDLAKLLSVSESTLFRMRKEPTFPKPKQIHKRCVGWLVDDINKWLQELPTAC</sequence>
<dbReference type="Pfam" id="PF05930">
    <property type="entry name" value="Phage_AlpA"/>
    <property type="match status" value="1"/>
</dbReference>
<protein>
    <submittedName>
        <fullName evidence="1">Transcriptional regulator, AlpA family</fullName>
    </submittedName>
</protein>
<dbReference type="InterPro" id="IPR010260">
    <property type="entry name" value="AlpA"/>
</dbReference>
<dbReference type="SUPFAM" id="SSF46955">
    <property type="entry name" value="Putative DNA-binding domain"/>
    <property type="match status" value="1"/>
</dbReference>
<dbReference type="EMBL" id="CYHB01000007">
    <property type="protein sequence ID" value="CUA87844.1"/>
    <property type="molecule type" value="Genomic_DNA"/>
</dbReference>
<proteinExistence type="predicted"/>
<dbReference type="RefSeq" id="WP_055439610.1">
    <property type="nucleotide sequence ID" value="NZ_CYHB01000007.1"/>
</dbReference>
<organism evidence="1 2">
    <name type="scientific">Pseudidiomarina woesei</name>
    <dbReference type="NCBI Taxonomy" id="1381080"/>
    <lineage>
        <taxon>Bacteria</taxon>
        <taxon>Pseudomonadati</taxon>
        <taxon>Pseudomonadota</taxon>
        <taxon>Gammaproteobacteria</taxon>
        <taxon>Alteromonadales</taxon>
        <taxon>Idiomarinaceae</taxon>
        <taxon>Pseudidiomarina</taxon>
    </lineage>
</organism>
<name>A0A0K6HA42_9GAMM</name>
<dbReference type="Gene3D" id="1.10.238.160">
    <property type="match status" value="1"/>
</dbReference>
<evidence type="ECO:0000313" key="1">
    <source>
        <dbReference type="EMBL" id="CUA87844.1"/>
    </source>
</evidence>